<dbReference type="InterPro" id="IPR018561">
    <property type="entry name" value="AosR"/>
</dbReference>
<gene>
    <name evidence="1" type="ORF">J2X26_002445</name>
</gene>
<comment type="caution">
    <text evidence="1">The sequence shown here is derived from an EMBL/GenBank/DDBJ whole genome shotgun (WGS) entry which is preliminary data.</text>
</comment>
<keyword evidence="2" id="KW-1185">Reference proteome</keyword>
<dbReference type="EMBL" id="JAUSVB010000003">
    <property type="protein sequence ID" value="MDQ0374124.1"/>
    <property type="molecule type" value="Genomic_DNA"/>
</dbReference>
<protein>
    <recommendedName>
        <fullName evidence="3">DUF2017 domain-containing protein</fullName>
    </recommendedName>
</protein>
<evidence type="ECO:0000313" key="2">
    <source>
        <dbReference type="Proteomes" id="UP001239626"/>
    </source>
</evidence>
<evidence type="ECO:0008006" key="3">
    <source>
        <dbReference type="Google" id="ProtNLM"/>
    </source>
</evidence>
<reference evidence="1 2" key="1">
    <citation type="submission" date="2023-07" db="EMBL/GenBank/DDBJ databases">
        <title>Sorghum-associated microbial communities from plants grown in Nebraska, USA.</title>
        <authorList>
            <person name="Schachtman D."/>
        </authorList>
    </citation>
    <scope>NUCLEOTIDE SEQUENCE [LARGE SCALE GENOMIC DNA]</scope>
    <source>
        <strain evidence="1 2">BE332</strain>
    </source>
</reference>
<dbReference type="Pfam" id="PF09438">
    <property type="entry name" value="DUF2017"/>
    <property type="match status" value="1"/>
</dbReference>
<sequence>MRAFKRRRGMYAARLDTDERDVIAALVADVAELLGAGRLESRDSEAVVVGDGNPRMRIEPLPPPSDPAVRRLLPDASRDDPQVAEEFRRLTEDDLRAGKIARLTSLWDALTTPTEGWRADAFVVAPQDAKDVAAAITDLRLVLAERLGIRTDEQAERLYDALVDSPQAELEGVDEVLDPAARRYLVAVYGALSWLQESLVDLLLHDLRAPGRPADQ</sequence>
<proteinExistence type="predicted"/>
<accession>A0ABU0EFX2</accession>
<name>A0ABU0EFX2_9CELL</name>
<dbReference type="RefSeq" id="WP_307492615.1">
    <property type="nucleotide sequence ID" value="NZ_JAUSVB010000003.1"/>
</dbReference>
<organism evidence="1 2">
    <name type="scientific">Cellulomonas humilata</name>
    <dbReference type="NCBI Taxonomy" id="144055"/>
    <lineage>
        <taxon>Bacteria</taxon>
        <taxon>Bacillati</taxon>
        <taxon>Actinomycetota</taxon>
        <taxon>Actinomycetes</taxon>
        <taxon>Micrococcales</taxon>
        <taxon>Cellulomonadaceae</taxon>
        <taxon>Cellulomonas</taxon>
    </lineage>
</organism>
<evidence type="ECO:0000313" key="1">
    <source>
        <dbReference type="EMBL" id="MDQ0374124.1"/>
    </source>
</evidence>
<dbReference type="Proteomes" id="UP001239626">
    <property type="component" value="Unassembled WGS sequence"/>
</dbReference>